<dbReference type="PANTHER" id="PTHR18964:SF149">
    <property type="entry name" value="BIFUNCTIONAL UDP-N-ACETYLGLUCOSAMINE 2-EPIMERASE_N-ACETYLMANNOSAMINE KINASE"/>
    <property type="match status" value="1"/>
</dbReference>
<dbReference type="InterPro" id="IPR049874">
    <property type="entry name" value="ROK_cs"/>
</dbReference>
<comment type="caution">
    <text evidence="2">The sequence shown here is derived from an EMBL/GenBank/DDBJ whole genome shotgun (WGS) entry which is preliminary data.</text>
</comment>
<comment type="similarity">
    <text evidence="1">Belongs to the ROK (NagC/XylR) family.</text>
</comment>
<dbReference type="InterPro" id="IPR000600">
    <property type="entry name" value="ROK"/>
</dbReference>
<dbReference type="AlphaFoldDB" id="A0A9D1FPA8"/>
<reference evidence="2" key="2">
    <citation type="journal article" date="2021" name="PeerJ">
        <title>Extensive microbial diversity within the chicken gut microbiome revealed by metagenomics and culture.</title>
        <authorList>
            <person name="Gilroy R."/>
            <person name="Ravi A."/>
            <person name="Getino M."/>
            <person name="Pursley I."/>
            <person name="Horton D.L."/>
            <person name="Alikhan N.F."/>
            <person name="Baker D."/>
            <person name="Gharbi K."/>
            <person name="Hall N."/>
            <person name="Watson M."/>
            <person name="Adriaenssens E.M."/>
            <person name="Foster-Nyarko E."/>
            <person name="Jarju S."/>
            <person name="Secka A."/>
            <person name="Antonio M."/>
            <person name="Oren A."/>
            <person name="Chaudhuri R.R."/>
            <person name="La Ragione R."/>
            <person name="Hildebrand F."/>
            <person name="Pallen M.J."/>
        </authorList>
    </citation>
    <scope>NUCLEOTIDE SEQUENCE</scope>
    <source>
        <strain evidence="2">CHK199-13235</strain>
    </source>
</reference>
<evidence type="ECO:0000313" key="2">
    <source>
        <dbReference type="EMBL" id="HIS77398.1"/>
    </source>
</evidence>
<dbReference type="SUPFAM" id="SSF53067">
    <property type="entry name" value="Actin-like ATPase domain"/>
    <property type="match status" value="1"/>
</dbReference>
<evidence type="ECO:0000313" key="3">
    <source>
        <dbReference type="Proteomes" id="UP000824002"/>
    </source>
</evidence>
<dbReference type="Pfam" id="PF00480">
    <property type="entry name" value="ROK"/>
    <property type="match status" value="1"/>
</dbReference>
<protein>
    <submittedName>
        <fullName evidence="2">ROK family protein</fullName>
    </submittedName>
</protein>
<dbReference type="PROSITE" id="PS01125">
    <property type="entry name" value="ROK"/>
    <property type="match status" value="1"/>
</dbReference>
<gene>
    <name evidence="2" type="ORF">IAB51_11430</name>
</gene>
<proteinExistence type="inferred from homology"/>
<reference evidence="2" key="1">
    <citation type="submission" date="2020-10" db="EMBL/GenBank/DDBJ databases">
        <authorList>
            <person name="Gilroy R."/>
        </authorList>
    </citation>
    <scope>NUCLEOTIDE SEQUENCE</scope>
    <source>
        <strain evidence="2">CHK199-13235</strain>
    </source>
</reference>
<dbReference type="Gene3D" id="3.30.420.40">
    <property type="match status" value="2"/>
</dbReference>
<accession>A0A9D1FPA8</accession>
<dbReference type="Proteomes" id="UP000824002">
    <property type="component" value="Unassembled WGS sequence"/>
</dbReference>
<name>A0A9D1FPA8_9FIRM</name>
<dbReference type="PANTHER" id="PTHR18964">
    <property type="entry name" value="ROK (REPRESSOR, ORF, KINASE) FAMILY"/>
    <property type="match status" value="1"/>
</dbReference>
<dbReference type="InterPro" id="IPR043129">
    <property type="entry name" value="ATPase_NBD"/>
</dbReference>
<evidence type="ECO:0000256" key="1">
    <source>
        <dbReference type="ARBA" id="ARBA00006479"/>
    </source>
</evidence>
<dbReference type="EMBL" id="DVJP01000076">
    <property type="protein sequence ID" value="HIS77398.1"/>
    <property type="molecule type" value="Genomic_DNA"/>
</dbReference>
<organism evidence="2 3">
    <name type="scientific">Candidatus Merdivicinus excrementipullorum</name>
    <dbReference type="NCBI Taxonomy" id="2840867"/>
    <lineage>
        <taxon>Bacteria</taxon>
        <taxon>Bacillati</taxon>
        <taxon>Bacillota</taxon>
        <taxon>Clostridia</taxon>
        <taxon>Eubacteriales</taxon>
        <taxon>Oscillospiraceae</taxon>
        <taxon>Oscillospiraceae incertae sedis</taxon>
        <taxon>Candidatus Merdivicinus</taxon>
    </lineage>
</organism>
<sequence>MKYYIGIDLGGTFVKAGVVDENCNIVAKASVDSADVAGDAEKVADRMAECARQALANANLTMDDVESIGIGTPGSVDPNTGMIIYANNLNFLNTPMRQYLEARTGKKIYLENDANVAAYGEVLAGAAKGYNDAIVITLGTGVGGGIIIDGKIYSGFNHFGGELGHAVIVKGGRQCTCGRKGCLEAYSSATALIKMTQEAMEANKDSKLWEVAKTLEEVNGKTAFDAMRLGDPVGAEVVNQYIQYLGCGLANFVNIFQPEILLIGGGISKEGETLLAPLREILKEETYGISGVKSTTLKTCALGNDAGTIGAAFLWKIYA</sequence>